<protein>
    <submittedName>
        <fullName evidence="2">ParA family protein</fullName>
    </submittedName>
</protein>
<evidence type="ECO:0000313" key="3">
    <source>
        <dbReference type="Proteomes" id="UP001222770"/>
    </source>
</evidence>
<dbReference type="CDD" id="cd02042">
    <property type="entry name" value="ParAB_family"/>
    <property type="match status" value="1"/>
</dbReference>
<feature type="domain" description="AAA" evidence="1">
    <location>
        <begin position="1"/>
        <end position="150"/>
    </location>
</feature>
<dbReference type="RefSeq" id="WP_277277596.1">
    <property type="nucleotide sequence ID" value="NZ_JAROCY010000009.1"/>
</dbReference>
<dbReference type="PANTHER" id="PTHR13696:SF52">
    <property type="entry name" value="PARA FAMILY PROTEIN CT_582"/>
    <property type="match status" value="1"/>
</dbReference>
<dbReference type="InterPro" id="IPR025669">
    <property type="entry name" value="AAA_dom"/>
</dbReference>
<comment type="caution">
    <text evidence="2">The sequence shown here is derived from an EMBL/GenBank/DDBJ whole genome shotgun (WGS) entry which is preliminary data.</text>
</comment>
<evidence type="ECO:0000313" key="2">
    <source>
        <dbReference type="EMBL" id="MDF8333672.1"/>
    </source>
</evidence>
<dbReference type="Proteomes" id="UP001222770">
    <property type="component" value="Unassembled WGS sequence"/>
</dbReference>
<reference evidence="2 3" key="1">
    <citation type="submission" date="2023-03" db="EMBL/GenBank/DDBJ databases">
        <title>Novosphingobium cyanobacteriorum sp. nov., isolated from a eutrophic reservoir during the Microcystis bloom period.</title>
        <authorList>
            <person name="Kang M."/>
            <person name="Le V."/>
            <person name="Ko S.-R."/>
            <person name="Lee S.-A."/>
            <person name="Ahn C.-Y."/>
        </authorList>
    </citation>
    <scope>NUCLEOTIDE SEQUENCE [LARGE SCALE GENOMIC DNA]</scope>
    <source>
        <strain evidence="2 3">HBC54</strain>
    </source>
</reference>
<dbReference type="InterPro" id="IPR027417">
    <property type="entry name" value="P-loop_NTPase"/>
</dbReference>
<dbReference type="InterPro" id="IPR050678">
    <property type="entry name" value="DNA_Partitioning_ATPase"/>
</dbReference>
<dbReference type="Pfam" id="PF13614">
    <property type="entry name" value="AAA_31"/>
    <property type="match status" value="1"/>
</dbReference>
<dbReference type="EMBL" id="JAROCY010000009">
    <property type="protein sequence ID" value="MDF8333672.1"/>
    <property type="molecule type" value="Genomic_DNA"/>
</dbReference>
<dbReference type="PANTHER" id="PTHR13696">
    <property type="entry name" value="P-LOOP CONTAINING NUCLEOSIDE TRIPHOSPHATE HYDROLASE"/>
    <property type="match status" value="1"/>
</dbReference>
<name>A0ABT6CIM4_9SPHN</name>
<dbReference type="Gene3D" id="3.40.50.300">
    <property type="entry name" value="P-loop containing nucleotide triphosphate hydrolases"/>
    <property type="match status" value="1"/>
</dbReference>
<gene>
    <name evidence="2" type="ORF">POM99_10710</name>
</gene>
<dbReference type="SUPFAM" id="SSF52540">
    <property type="entry name" value="P-loop containing nucleoside triphosphate hydrolases"/>
    <property type="match status" value="1"/>
</dbReference>
<evidence type="ECO:0000259" key="1">
    <source>
        <dbReference type="Pfam" id="PF13614"/>
    </source>
</evidence>
<keyword evidence="3" id="KW-1185">Reference proteome</keyword>
<sequence>MAVIGVFSAKGGVGKTTLAVELAWRSAVGSGHRTLLWDLDAQGGCSYLLRLEEPTGSRAASAFYKTSNLRDLIVDTRFAGLSLLPSDQSLRNLVLTFSRIGSPYRLAQQTKFLAANYDRVIMDCPPGLNATSEQIIAAADLLLVPLSPTCLKAGTLDKIRSELIRHHRRHPPILPVLSMLDIRRRLHRETLAALEPRWPVVPMNSLVEQMAVRRAPLGSFASWSEPSRAMERLFNAIEVKIAELESRQ</sequence>
<proteinExistence type="predicted"/>
<organism evidence="2 3">
    <name type="scientific">Novosphingobium cyanobacteriorum</name>
    <dbReference type="NCBI Taxonomy" id="3024215"/>
    <lineage>
        <taxon>Bacteria</taxon>
        <taxon>Pseudomonadati</taxon>
        <taxon>Pseudomonadota</taxon>
        <taxon>Alphaproteobacteria</taxon>
        <taxon>Sphingomonadales</taxon>
        <taxon>Sphingomonadaceae</taxon>
        <taxon>Novosphingobium</taxon>
    </lineage>
</organism>
<accession>A0ABT6CIM4</accession>